<feature type="compositionally biased region" description="Polar residues" evidence="1">
    <location>
        <begin position="11"/>
        <end position="21"/>
    </location>
</feature>
<dbReference type="OrthoDB" id="4364733at2759"/>
<evidence type="ECO:0000313" key="3">
    <source>
        <dbReference type="Proteomes" id="UP000326198"/>
    </source>
</evidence>
<gene>
    <name evidence="2" type="ORF">BDV26DRAFT_289280</name>
</gene>
<accession>A0A5N7BIL2</accession>
<feature type="region of interest" description="Disordered" evidence="1">
    <location>
        <begin position="256"/>
        <end position="275"/>
    </location>
</feature>
<dbReference type="AlphaFoldDB" id="A0A5N7BIL2"/>
<sequence>MSWRQREMENTMDSSVTTQLQRKNENHQRALSAYKVRNLASCLECMTRAQLIEVLQAVGENYIEVHKLVQSEVSKKMDDETRMYRCQMSNVVHFNGCLEAARRAMDDAESRVRFLHSWSDLPDSSNDDFTNMVQLIADHCGAFAHPKTRVNGLTVMCDMCHVLIKLAAEDFHKEARSKYCWDESLENAMLEVITAMTLAERQAVVDDDALWPTLLSVYQQSSNKLFRAFGDIIDEFPKLDSGTECEAEENDGLRYLSVESDQNNRQDEVDMLGAK</sequence>
<evidence type="ECO:0000256" key="1">
    <source>
        <dbReference type="SAM" id="MobiDB-lite"/>
    </source>
</evidence>
<organism evidence="2 3">
    <name type="scientific">Aspergillus bertholletiae</name>
    <dbReference type="NCBI Taxonomy" id="1226010"/>
    <lineage>
        <taxon>Eukaryota</taxon>
        <taxon>Fungi</taxon>
        <taxon>Dikarya</taxon>
        <taxon>Ascomycota</taxon>
        <taxon>Pezizomycotina</taxon>
        <taxon>Eurotiomycetes</taxon>
        <taxon>Eurotiomycetidae</taxon>
        <taxon>Eurotiales</taxon>
        <taxon>Aspergillaceae</taxon>
        <taxon>Aspergillus</taxon>
        <taxon>Aspergillus subgen. Circumdati</taxon>
    </lineage>
</organism>
<evidence type="ECO:0000313" key="2">
    <source>
        <dbReference type="EMBL" id="KAE8381642.1"/>
    </source>
</evidence>
<feature type="region of interest" description="Disordered" evidence="1">
    <location>
        <begin position="1"/>
        <end position="24"/>
    </location>
</feature>
<protein>
    <submittedName>
        <fullName evidence="2">Uncharacterized protein</fullName>
    </submittedName>
</protein>
<name>A0A5N7BIL2_9EURO</name>
<reference evidence="2 3" key="1">
    <citation type="submission" date="2019-04" db="EMBL/GenBank/DDBJ databases">
        <title>Friends and foes A comparative genomics studyof 23 Aspergillus species from section Flavi.</title>
        <authorList>
            <consortium name="DOE Joint Genome Institute"/>
            <person name="Kjaerbolling I."/>
            <person name="Vesth T."/>
            <person name="Frisvad J.C."/>
            <person name="Nybo J.L."/>
            <person name="Theobald S."/>
            <person name="Kildgaard S."/>
            <person name="Isbrandt T."/>
            <person name="Kuo A."/>
            <person name="Sato A."/>
            <person name="Lyhne E.K."/>
            <person name="Kogle M.E."/>
            <person name="Wiebenga A."/>
            <person name="Kun R.S."/>
            <person name="Lubbers R.J."/>
            <person name="Makela M.R."/>
            <person name="Barry K."/>
            <person name="Chovatia M."/>
            <person name="Clum A."/>
            <person name="Daum C."/>
            <person name="Haridas S."/>
            <person name="He G."/>
            <person name="LaButti K."/>
            <person name="Lipzen A."/>
            <person name="Mondo S."/>
            <person name="Riley R."/>
            <person name="Salamov A."/>
            <person name="Simmons B.A."/>
            <person name="Magnuson J.K."/>
            <person name="Henrissat B."/>
            <person name="Mortensen U.H."/>
            <person name="Larsen T.O."/>
            <person name="Devries R.P."/>
            <person name="Grigoriev I.V."/>
            <person name="Machida M."/>
            <person name="Baker S.E."/>
            <person name="Andersen M.R."/>
        </authorList>
    </citation>
    <scope>NUCLEOTIDE SEQUENCE [LARGE SCALE GENOMIC DNA]</scope>
    <source>
        <strain evidence="2 3">IBT 29228</strain>
    </source>
</reference>
<dbReference type="EMBL" id="ML736169">
    <property type="protein sequence ID" value="KAE8381642.1"/>
    <property type="molecule type" value="Genomic_DNA"/>
</dbReference>
<keyword evidence="3" id="KW-1185">Reference proteome</keyword>
<proteinExistence type="predicted"/>
<dbReference type="Proteomes" id="UP000326198">
    <property type="component" value="Unassembled WGS sequence"/>
</dbReference>